<proteinExistence type="predicted"/>
<evidence type="ECO:0000259" key="5">
    <source>
        <dbReference type="PROSITE" id="PS50850"/>
    </source>
</evidence>
<dbReference type="PANTHER" id="PTHR23521">
    <property type="entry name" value="TRANSPORTER MFS SUPERFAMILY"/>
    <property type="match status" value="1"/>
</dbReference>
<evidence type="ECO:0000313" key="6">
    <source>
        <dbReference type="EMBL" id="PWV61161.1"/>
    </source>
</evidence>
<dbReference type="EMBL" id="QGTJ01000006">
    <property type="protein sequence ID" value="PWV61161.1"/>
    <property type="molecule type" value="Genomic_DNA"/>
</dbReference>
<dbReference type="Pfam" id="PF07690">
    <property type="entry name" value="MFS_1"/>
    <property type="match status" value="1"/>
</dbReference>
<feature type="transmembrane region" description="Helical" evidence="4">
    <location>
        <begin position="102"/>
        <end position="121"/>
    </location>
</feature>
<feature type="transmembrane region" description="Helical" evidence="4">
    <location>
        <begin position="370"/>
        <end position="389"/>
    </location>
</feature>
<dbReference type="AlphaFoldDB" id="A0A317MVL2"/>
<feature type="transmembrane region" description="Helical" evidence="4">
    <location>
        <begin position="166"/>
        <end position="190"/>
    </location>
</feature>
<feature type="transmembrane region" description="Helical" evidence="4">
    <location>
        <begin position="12"/>
        <end position="32"/>
    </location>
</feature>
<dbReference type="GO" id="GO:0022857">
    <property type="term" value="F:transmembrane transporter activity"/>
    <property type="evidence" value="ECO:0007669"/>
    <property type="project" value="InterPro"/>
</dbReference>
<dbReference type="GO" id="GO:0005886">
    <property type="term" value="C:plasma membrane"/>
    <property type="evidence" value="ECO:0007669"/>
    <property type="project" value="TreeGrafter"/>
</dbReference>
<dbReference type="SUPFAM" id="SSF103473">
    <property type="entry name" value="MFS general substrate transporter"/>
    <property type="match status" value="1"/>
</dbReference>
<dbReference type="Gene3D" id="1.20.1250.20">
    <property type="entry name" value="MFS general substrate transporter like domains"/>
    <property type="match status" value="1"/>
</dbReference>
<feature type="domain" description="Major facilitator superfamily (MFS) profile" evidence="5">
    <location>
        <begin position="1"/>
        <end position="393"/>
    </location>
</feature>
<keyword evidence="7" id="KW-1185">Reference proteome</keyword>
<protein>
    <submittedName>
        <fullName evidence="6">Putative MFS family arabinose efflux permease</fullName>
    </submittedName>
</protein>
<name>A0A317MVL2_9GAMM</name>
<feature type="transmembrane region" description="Helical" evidence="4">
    <location>
        <begin position="52"/>
        <end position="70"/>
    </location>
</feature>
<organism evidence="6 7">
    <name type="scientific">Plasticicumulans acidivorans</name>
    <dbReference type="NCBI Taxonomy" id="886464"/>
    <lineage>
        <taxon>Bacteria</taxon>
        <taxon>Pseudomonadati</taxon>
        <taxon>Pseudomonadota</taxon>
        <taxon>Gammaproteobacteria</taxon>
        <taxon>Candidatus Competibacteraceae</taxon>
        <taxon>Plasticicumulans</taxon>
    </lineage>
</organism>
<feature type="transmembrane region" description="Helical" evidence="4">
    <location>
        <begin position="133"/>
        <end position="154"/>
    </location>
</feature>
<sequence length="393" mass="41528">MPSDERPRHILPVIILAQFFGTSLWFAGNAILPELQRDWGLAASALGHVTSAVQLGFISGTLCFAILALADRLSPRQVFFGCALLGAGANLALVALPPSLEALLLLRFATGFCLAGIYPVGMKIAAGWFASGLGRALGWMVGALVLGTAFPHLLRGLGTTLHWGGVLAAVSLAAALGGLAMFLLVPDGPYLRKGARFDPRAVRQIFGGRELRAAAFGYFGHMWELYAWWAFVPALLKAWALQHDVALNVPLWSFTVIAAGLLGCGIGGELSGRLGSARVAYWQLSVSCGCCLLAPLAIGWSQSAFLAYLLLWGITVVGDSPQFSTLTARAAPPALLGSTLTWVTAIGFTISIGSIQLLGSLVRDYPIGELLPLLAPGPLFGLWAMRRLLPARA</sequence>
<evidence type="ECO:0000313" key="7">
    <source>
        <dbReference type="Proteomes" id="UP000246569"/>
    </source>
</evidence>
<feature type="transmembrane region" description="Helical" evidence="4">
    <location>
        <begin position="279"/>
        <end position="298"/>
    </location>
</feature>
<feature type="transmembrane region" description="Helical" evidence="4">
    <location>
        <begin position="304"/>
        <end position="323"/>
    </location>
</feature>
<dbReference type="PANTHER" id="PTHR23521:SF3">
    <property type="entry name" value="MFS TRANSPORTER"/>
    <property type="match status" value="1"/>
</dbReference>
<feature type="transmembrane region" description="Helical" evidence="4">
    <location>
        <begin position="249"/>
        <end position="267"/>
    </location>
</feature>
<evidence type="ECO:0000256" key="3">
    <source>
        <dbReference type="ARBA" id="ARBA00023136"/>
    </source>
</evidence>
<evidence type="ECO:0000256" key="2">
    <source>
        <dbReference type="ARBA" id="ARBA00022989"/>
    </source>
</evidence>
<reference evidence="6 7" key="1">
    <citation type="submission" date="2018-05" db="EMBL/GenBank/DDBJ databases">
        <title>Genomic Encyclopedia of Type Strains, Phase IV (KMG-IV): sequencing the most valuable type-strain genomes for metagenomic binning, comparative biology and taxonomic classification.</title>
        <authorList>
            <person name="Goeker M."/>
        </authorList>
    </citation>
    <scope>NUCLEOTIDE SEQUENCE [LARGE SCALE GENOMIC DNA]</scope>
    <source>
        <strain evidence="6 7">DSM 23606</strain>
    </source>
</reference>
<dbReference type="InterPro" id="IPR011701">
    <property type="entry name" value="MFS"/>
</dbReference>
<dbReference type="InterPro" id="IPR020846">
    <property type="entry name" value="MFS_dom"/>
</dbReference>
<feature type="transmembrane region" description="Helical" evidence="4">
    <location>
        <begin position="335"/>
        <end position="358"/>
    </location>
</feature>
<dbReference type="Proteomes" id="UP000246569">
    <property type="component" value="Unassembled WGS sequence"/>
</dbReference>
<keyword evidence="1 4" id="KW-0812">Transmembrane</keyword>
<feature type="transmembrane region" description="Helical" evidence="4">
    <location>
        <begin position="77"/>
        <end position="96"/>
    </location>
</feature>
<accession>A0A317MVL2</accession>
<dbReference type="RefSeq" id="WP_110018836.1">
    <property type="nucleotide sequence ID" value="NZ_QGTJ01000006.1"/>
</dbReference>
<dbReference type="OrthoDB" id="9781976at2"/>
<gene>
    <name evidence="6" type="ORF">C7443_106175</name>
</gene>
<comment type="caution">
    <text evidence="6">The sequence shown here is derived from an EMBL/GenBank/DDBJ whole genome shotgun (WGS) entry which is preliminary data.</text>
</comment>
<evidence type="ECO:0000256" key="1">
    <source>
        <dbReference type="ARBA" id="ARBA00022692"/>
    </source>
</evidence>
<keyword evidence="2 4" id="KW-1133">Transmembrane helix</keyword>
<keyword evidence="3 4" id="KW-0472">Membrane</keyword>
<dbReference type="InterPro" id="IPR036259">
    <property type="entry name" value="MFS_trans_sf"/>
</dbReference>
<dbReference type="PROSITE" id="PS50850">
    <property type="entry name" value="MFS"/>
    <property type="match status" value="1"/>
</dbReference>
<evidence type="ECO:0000256" key="4">
    <source>
        <dbReference type="SAM" id="Phobius"/>
    </source>
</evidence>